<dbReference type="AlphaFoldDB" id="A0A6C0DIZ4"/>
<name>A0A6C0DIZ4_9ZZZZ</name>
<organism evidence="1">
    <name type="scientific">viral metagenome</name>
    <dbReference type="NCBI Taxonomy" id="1070528"/>
    <lineage>
        <taxon>unclassified sequences</taxon>
        <taxon>metagenomes</taxon>
        <taxon>organismal metagenomes</taxon>
    </lineage>
</organism>
<proteinExistence type="predicted"/>
<dbReference type="EMBL" id="MN739620">
    <property type="protein sequence ID" value="QHT16322.1"/>
    <property type="molecule type" value="Genomic_DNA"/>
</dbReference>
<reference evidence="1" key="1">
    <citation type="journal article" date="2020" name="Nature">
        <title>Giant virus diversity and host interactions through global metagenomics.</title>
        <authorList>
            <person name="Schulz F."/>
            <person name="Roux S."/>
            <person name="Paez-Espino D."/>
            <person name="Jungbluth S."/>
            <person name="Walsh D.A."/>
            <person name="Denef V.J."/>
            <person name="McMahon K.D."/>
            <person name="Konstantinidis K.T."/>
            <person name="Eloe-Fadrosh E.A."/>
            <person name="Kyrpides N.C."/>
            <person name="Woyke T."/>
        </authorList>
    </citation>
    <scope>NUCLEOTIDE SEQUENCE</scope>
    <source>
        <strain evidence="1">GVMAG-M-3300023174-182</strain>
    </source>
</reference>
<sequence length="61" mass="7125">MNKNVNYGGKQSNYTGIVKKFKNDLNYPLKQPYMFTFVKAFPPYTPIGDYIKNLNNYTPPK</sequence>
<evidence type="ECO:0000313" key="1">
    <source>
        <dbReference type="EMBL" id="QHT16322.1"/>
    </source>
</evidence>
<accession>A0A6C0DIZ4</accession>
<protein>
    <submittedName>
        <fullName evidence="1">Uncharacterized protein</fullName>
    </submittedName>
</protein>